<dbReference type="GO" id="GO:0006633">
    <property type="term" value="P:fatty acid biosynthetic process"/>
    <property type="evidence" value="ECO:0007669"/>
    <property type="project" value="InterPro"/>
</dbReference>
<evidence type="ECO:0000259" key="8">
    <source>
        <dbReference type="PROSITE" id="PS52019"/>
    </source>
</evidence>
<evidence type="ECO:0000313" key="9">
    <source>
        <dbReference type="EMBL" id="ORA20850.1"/>
    </source>
</evidence>
<dbReference type="SUPFAM" id="SSF47336">
    <property type="entry name" value="ACP-like"/>
    <property type="match status" value="2"/>
</dbReference>
<keyword evidence="3" id="KW-0808">Transferase</keyword>
<name>A0A1W9ZSU1_MYCAN</name>
<sequence length="1981" mass="210042">MPNMSSRPPIAVVGVSALFPNSPDAEHFWRNIVDGADLLSDIPESHWRVDDYYDPGLGTPDKMYAQRGGFLPYVDFSPAEFGIPPNVAPATDTAQLLALAVARQVLEDVAGADLSRVDRERVSVVLGVASATEMVAHMSGRLQAPVWERALRGAGIAGDQIESFNQQIAAAYTPWQENTFPGLLGNVVAGRIANRFDLGGTNCVVDAACASSLAAVSIALNELYLGDSDMVITGGVDALNDILMFMCFAKVTALSPSGDCRPFSDQADGTMLGEGLAMMALKRLDDAERDGDPIYAVIRGMGTSSDGRAKSIYAPSAQGQAKALRRAYEAAGYGPETVGLLEAHGTGTKAGDLAEFSALREVFDLSGRQDRQWCALGSVKSQVGHTKAASGACGLFKAVMALHHKTLPPTIKVDQPNPALDMDSSPFYLSTQSRPWIAEDGAPRRASVSSFGFGGTNFHVTLEEYTGGGSHARRHRSWKSELVLLGAATAAALAGEATRLSASLVDDNDMLRYLAQQTQASYDPGRQHRLALVADDCASLRSMLDEAAGRLADGTTAAQFSSPKGYFYSAQQSGPVALLFPGQGSQYVGMGADIPQLFEAALAPWETARASLLDAACDLHRIVWPKTAFSEQDRAAQATMLTSTEWAQPAIGAHSLSLLQIVRALDIKPVTVAGHSFGEVVALCAAGVFDDEAALRIARKRGALMAEAARDTAGTMCAVSAPCEIVGALLDQWGHSVVIANHNSPTQVILSGTADAIAEAVRRLSAIGINSTQLNVATAFHSDIVAGCSVPFRTYLSEIPFDAPAVPVYANSTARPYAGDADTMRATLAQQIAQPVRFVEQVRSMWVAGVRTFVEVGPDGVLTNQVDKCLEGLPHHAIALDRKRTNGIRALWLGLAQLAAAGVPMNFAALWTDFHTVDDPRTRQKPKLTLRINGANYGKPQVDDQPASSAQDAQTTAAPSPASLKPLVAEVIPPPPMPAVMPAQPAARMPAEPVEVSVNMDLVGDMLDVVAEKTGYPVEILDLSMALEADLGIDSIKRVEILSAVQQRVPSLPDMEASAMAGLTTLQEIVDYLAPLSKPIGHSTNGNGQRNGTAVLEKPPSPPNGSAVPEKPAGVDTDLVSDMLDVVAEKTGYPVEILDLSMALEADLGIDSIKRVEILSAVQQRVPSLPDMEASAMAGLTTLQEIVDYLAPLSKPMSHSANGNGQHNGATLIERGDRLPFELTGRPIARYTVRAIAAPACGMGIAGLHEADRLEIVGGETAVAAALADILRTHGISAVVVAQASADSTCILHLGGLASAQSRDEAVAVNRLVFADALRIAPRMESGGGVFVTVQDTGGTFGLLSDAGSRAWAGGVAALTRTVALEWPGTHAKAIDIDTTKQSPRQIAEQIAMEILAGGPEFEVGLGSEHGRVTVVAEESRVTGRLARLDHRDVIVVSGGARGVTAAAVIALAKQTQAGFVVIGRSELGDEPPAARGLRTAAELKRALLAEAQRTGAKPTPRQLEQQVRRVQADREIRATIAAVEAAGSRVIYRAIDVRDRTEVCSMLDRVRTDVGPITAVVHGAGVLADARMSRKSTDQFDQVFGTKVDGLSALLEATAADRLKAILLFSSVSAHRGNVGQGDYAMANEVLNQVALAEQTRRGPSCLVRSLGWGPWEAGMVTPALKAVFESRGITPIPVEDGACAFVAEALDSQTRDAHVVLGGALIPGGLPDRLPESGRLVRVAAHAAQQPYLVDHRVRQQVVLPVVQVAEWFVRAAQGCLPGQQVVRLRDLRVLRGIVLPNFTDAGDAFVVRCVPIENTPRRLQLALLDTAGVVRYSATAELGAGNHNTPGVESCCATAQCSTEQQSFYGEGRLFHGPAFQVIERVSWREPSGATAQLHGLDQAGWPHQCWATDPAALDGCLQLGFLWGLMRTGRRMLPLQIQQIIRYRPGPTDGTLYCHLDNGESNDNRIVFDLRLTDAGGSAIAEFKRVEMYAYGD</sequence>
<evidence type="ECO:0000256" key="1">
    <source>
        <dbReference type="ARBA" id="ARBA00022450"/>
    </source>
</evidence>
<feature type="compositionally biased region" description="Polar residues" evidence="5">
    <location>
        <begin position="1082"/>
        <end position="1092"/>
    </location>
</feature>
<dbReference type="PROSITE" id="PS52004">
    <property type="entry name" value="KS3_2"/>
    <property type="match status" value="1"/>
</dbReference>
<dbReference type="Pfam" id="PF08659">
    <property type="entry name" value="KR"/>
    <property type="match status" value="1"/>
</dbReference>
<dbReference type="InterPro" id="IPR016035">
    <property type="entry name" value="Acyl_Trfase/lysoPLipase"/>
</dbReference>
<feature type="active site" description="Proton acceptor; for dehydratase activity" evidence="4">
    <location>
        <position position="1738"/>
    </location>
</feature>
<dbReference type="EMBL" id="MVHE01000019">
    <property type="protein sequence ID" value="ORA20850.1"/>
    <property type="molecule type" value="Genomic_DNA"/>
</dbReference>
<keyword evidence="2" id="KW-0597">Phosphoprotein</keyword>
<evidence type="ECO:0000256" key="5">
    <source>
        <dbReference type="SAM" id="MobiDB-lite"/>
    </source>
</evidence>
<dbReference type="InterPro" id="IPR036291">
    <property type="entry name" value="NAD(P)-bd_dom_sf"/>
</dbReference>
<proteinExistence type="predicted"/>
<keyword evidence="1" id="KW-0596">Phosphopantetheine</keyword>
<dbReference type="OrthoDB" id="9778690at2"/>
<dbReference type="PROSITE" id="PS50075">
    <property type="entry name" value="CARRIER"/>
    <property type="match status" value="2"/>
</dbReference>
<dbReference type="GO" id="GO:0004315">
    <property type="term" value="F:3-oxoacyl-[acyl-carrier-protein] synthase activity"/>
    <property type="evidence" value="ECO:0007669"/>
    <property type="project" value="InterPro"/>
</dbReference>
<dbReference type="InterPro" id="IPR049552">
    <property type="entry name" value="PKS_DH_N"/>
</dbReference>
<dbReference type="CDD" id="cd00833">
    <property type="entry name" value="PKS"/>
    <property type="match status" value="1"/>
</dbReference>
<dbReference type="SUPFAM" id="SSF55048">
    <property type="entry name" value="Probable ACP-binding domain of malonyl-CoA ACP transacylase"/>
    <property type="match status" value="1"/>
</dbReference>
<evidence type="ECO:0000259" key="6">
    <source>
        <dbReference type="PROSITE" id="PS50075"/>
    </source>
</evidence>
<gene>
    <name evidence="9" type="ORF">BST12_14015</name>
</gene>
<dbReference type="SUPFAM" id="SSF51735">
    <property type="entry name" value="NAD(P)-binding Rossmann-fold domains"/>
    <property type="match status" value="2"/>
</dbReference>
<dbReference type="InterPro" id="IPR036736">
    <property type="entry name" value="ACP-like_sf"/>
</dbReference>
<dbReference type="InterPro" id="IPR020841">
    <property type="entry name" value="PKS_Beta-ketoAc_synthase_dom"/>
</dbReference>
<dbReference type="Gene3D" id="3.40.47.10">
    <property type="match status" value="1"/>
</dbReference>
<dbReference type="Gene3D" id="3.40.50.720">
    <property type="entry name" value="NAD(P)-binding Rossmann-like Domain"/>
    <property type="match status" value="1"/>
</dbReference>
<dbReference type="InterPro" id="IPR049900">
    <property type="entry name" value="PKS_mFAS_DH"/>
</dbReference>
<organism evidence="9 10">
    <name type="scientific">Mycobacterium angelicum</name>
    <dbReference type="NCBI Taxonomy" id="470074"/>
    <lineage>
        <taxon>Bacteria</taxon>
        <taxon>Bacillati</taxon>
        <taxon>Actinomycetota</taxon>
        <taxon>Actinomycetes</taxon>
        <taxon>Mycobacteriales</taxon>
        <taxon>Mycobacteriaceae</taxon>
        <taxon>Mycobacterium</taxon>
    </lineage>
</organism>
<dbReference type="Pfam" id="PF16197">
    <property type="entry name" value="KAsynt_C_assoc"/>
    <property type="match status" value="1"/>
</dbReference>
<dbReference type="InterPro" id="IPR014030">
    <property type="entry name" value="Ketoacyl_synth_N"/>
</dbReference>
<accession>A0A1W9ZSU1</accession>
<feature type="region of interest" description="N-terminal hotdog fold" evidence="4">
    <location>
        <begin position="1700"/>
        <end position="1830"/>
    </location>
</feature>
<dbReference type="SUPFAM" id="SSF52151">
    <property type="entry name" value="FabD/lysophospholipase-like"/>
    <property type="match status" value="1"/>
</dbReference>
<dbReference type="SMART" id="SM00825">
    <property type="entry name" value="PKS_KS"/>
    <property type="match status" value="1"/>
</dbReference>
<evidence type="ECO:0000256" key="4">
    <source>
        <dbReference type="PROSITE-ProRule" id="PRU01363"/>
    </source>
</evidence>
<dbReference type="PROSITE" id="PS00606">
    <property type="entry name" value="KS3_1"/>
    <property type="match status" value="1"/>
</dbReference>
<dbReference type="InterPro" id="IPR016036">
    <property type="entry name" value="Malonyl_transacylase_ACP-bd"/>
</dbReference>
<dbReference type="Gene3D" id="3.40.366.10">
    <property type="entry name" value="Malonyl-Coenzyme A Acyl Carrier Protein, domain 2"/>
    <property type="match status" value="1"/>
</dbReference>
<feature type="domain" description="Carrier" evidence="6">
    <location>
        <begin position="997"/>
        <end position="1077"/>
    </location>
</feature>
<dbReference type="PANTHER" id="PTHR43074">
    <property type="entry name" value="OMEGA-3 POLYUNSATURATED FATTY ACID SYNTHASE PFAB-RELATED"/>
    <property type="match status" value="1"/>
</dbReference>
<evidence type="ECO:0000256" key="3">
    <source>
        <dbReference type="ARBA" id="ARBA00022679"/>
    </source>
</evidence>
<feature type="region of interest" description="C-terminal hotdog fold" evidence="4">
    <location>
        <begin position="1843"/>
        <end position="1981"/>
    </location>
</feature>
<dbReference type="CDD" id="cd08953">
    <property type="entry name" value="KR_2_SDR_x"/>
    <property type="match status" value="1"/>
</dbReference>
<dbReference type="SMART" id="SM00827">
    <property type="entry name" value="PKS_AT"/>
    <property type="match status" value="1"/>
</dbReference>
<dbReference type="InterPro" id="IPR049551">
    <property type="entry name" value="PKS_DH_C"/>
</dbReference>
<dbReference type="InterPro" id="IPR016039">
    <property type="entry name" value="Thiolase-like"/>
</dbReference>
<dbReference type="Pfam" id="PF02801">
    <property type="entry name" value="Ketoacyl-synt_C"/>
    <property type="match status" value="1"/>
</dbReference>
<dbReference type="InterPro" id="IPR014031">
    <property type="entry name" value="Ketoacyl_synth_C"/>
</dbReference>
<keyword evidence="10" id="KW-1185">Reference proteome</keyword>
<feature type="compositionally biased region" description="Low complexity" evidence="5">
    <location>
        <begin position="943"/>
        <end position="964"/>
    </location>
</feature>
<feature type="region of interest" description="Disordered" evidence="5">
    <location>
        <begin position="1081"/>
        <end position="1113"/>
    </location>
</feature>
<feature type="active site" description="Proton donor; for dehydratase activity" evidence="4">
    <location>
        <position position="1902"/>
    </location>
</feature>
<reference evidence="9 10" key="1">
    <citation type="submission" date="2017-02" db="EMBL/GenBank/DDBJ databases">
        <title>The new phylogeny of genus Mycobacterium.</title>
        <authorList>
            <person name="Tortoli E."/>
            <person name="Trovato A."/>
            <person name="Cirillo D.M."/>
        </authorList>
    </citation>
    <scope>NUCLEOTIDE SEQUENCE [LARGE SCALE GENOMIC DNA]</scope>
    <source>
        <strain evidence="9 10">DSM 45057</strain>
    </source>
</reference>
<dbReference type="InterPro" id="IPR009081">
    <property type="entry name" value="PP-bd_ACP"/>
</dbReference>
<dbReference type="Gene3D" id="3.10.129.110">
    <property type="entry name" value="Polyketide synthase dehydratase"/>
    <property type="match status" value="1"/>
</dbReference>
<dbReference type="PANTHER" id="PTHR43074:SF1">
    <property type="entry name" value="BETA-KETOACYL SYNTHASE FAMILY PROTEIN-RELATED"/>
    <property type="match status" value="1"/>
</dbReference>
<dbReference type="InterPro" id="IPR052568">
    <property type="entry name" value="PKS-FAS_Synthase"/>
</dbReference>
<evidence type="ECO:0000313" key="10">
    <source>
        <dbReference type="Proteomes" id="UP000192284"/>
    </source>
</evidence>
<dbReference type="InterPro" id="IPR013968">
    <property type="entry name" value="PKS_KR"/>
</dbReference>
<dbReference type="InterPro" id="IPR001227">
    <property type="entry name" value="Ac_transferase_dom_sf"/>
</dbReference>
<dbReference type="Proteomes" id="UP000192284">
    <property type="component" value="Unassembled WGS sequence"/>
</dbReference>
<dbReference type="PROSITE" id="PS52019">
    <property type="entry name" value="PKS_MFAS_DH"/>
    <property type="match status" value="1"/>
</dbReference>
<protein>
    <submittedName>
        <fullName evidence="9">Uncharacterized protein</fullName>
    </submittedName>
</protein>
<dbReference type="Pfam" id="PF14765">
    <property type="entry name" value="PS-DH"/>
    <property type="match status" value="1"/>
</dbReference>
<feature type="region of interest" description="Disordered" evidence="5">
    <location>
        <begin position="933"/>
        <end position="964"/>
    </location>
</feature>
<dbReference type="Pfam" id="PF21089">
    <property type="entry name" value="PKS_DH_N"/>
    <property type="match status" value="1"/>
</dbReference>
<dbReference type="Pfam" id="PF00550">
    <property type="entry name" value="PP-binding"/>
    <property type="match status" value="2"/>
</dbReference>
<dbReference type="InterPro" id="IPR032821">
    <property type="entry name" value="PKS_assoc"/>
</dbReference>
<comment type="caution">
    <text evidence="9">The sequence shown here is derived from an EMBL/GenBank/DDBJ whole genome shotgun (WGS) entry which is preliminary data.</text>
</comment>
<evidence type="ECO:0000256" key="2">
    <source>
        <dbReference type="ARBA" id="ARBA00022553"/>
    </source>
</evidence>
<dbReference type="SUPFAM" id="SSF53901">
    <property type="entry name" value="Thiolase-like"/>
    <property type="match status" value="1"/>
</dbReference>
<dbReference type="InterPro" id="IPR018201">
    <property type="entry name" value="Ketoacyl_synth_AS"/>
</dbReference>
<dbReference type="Gene3D" id="1.10.1200.10">
    <property type="entry name" value="ACP-like"/>
    <property type="match status" value="2"/>
</dbReference>
<dbReference type="SMART" id="SM00822">
    <property type="entry name" value="PKS_KR"/>
    <property type="match status" value="1"/>
</dbReference>
<feature type="domain" description="Ketosynthase family 3 (KS3)" evidence="7">
    <location>
        <begin position="7"/>
        <end position="464"/>
    </location>
</feature>
<feature type="domain" description="PKS/mFAS DH" evidence="8">
    <location>
        <begin position="1700"/>
        <end position="1981"/>
    </location>
</feature>
<dbReference type="InterPro" id="IPR014043">
    <property type="entry name" value="Acyl_transferase_dom"/>
</dbReference>
<dbReference type="Pfam" id="PF00698">
    <property type="entry name" value="Acyl_transf_1"/>
    <property type="match status" value="1"/>
</dbReference>
<feature type="domain" description="Carrier" evidence="6">
    <location>
        <begin position="1114"/>
        <end position="1194"/>
    </location>
</feature>
<evidence type="ECO:0000259" key="7">
    <source>
        <dbReference type="PROSITE" id="PS52004"/>
    </source>
</evidence>
<dbReference type="InterPro" id="IPR057326">
    <property type="entry name" value="KR_dom"/>
</dbReference>
<dbReference type="InterPro" id="IPR042104">
    <property type="entry name" value="PKS_dehydratase_sf"/>
</dbReference>
<dbReference type="Pfam" id="PF00109">
    <property type="entry name" value="ketoacyl-synt"/>
    <property type="match status" value="1"/>
</dbReference>